<accession>A0A0C2Z0V2</accession>
<protein>
    <recommendedName>
        <fullName evidence="3">F-box domain-containing protein</fullName>
    </recommendedName>
</protein>
<gene>
    <name evidence="1" type="ORF">M413DRAFT_440360</name>
</gene>
<reference evidence="1 2" key="1">
    <citation type="submission" date="2014-04" db="EMBL/GenBank/DDBJ databases">
        <authorList>
            <consortium name="DOE Joint Genome Institute"/>
            <person name="Kuo A."/>
            <person name="Gay G."/>
            <person name="Dore J."/>
            <person name="Kohler A."/>
            <person name="Nagy L.G."/>
            <person name="Floudas D."/>
            <person name="Copeland A."/>
            <person name="Barry K.W."/>
            <person name="Cichocki N."/>
            <person name="Veneault-Fourrey C."/>
            <person name="LaButti K."/>
            <person name="Lindquist E.A."/>
            <person name="Lipzen A."/>
            <person name="Lundell T."/>
            <person name="Morin E."/>
            <person name="Murat C."/>
            <person name="Sun H."/>
            <person name="Tunlid A."/>
            <person name="Henrissat B."/>
            <person name="Grigoriev I.V."/>
            <person name="Hibbett D.S."/>
            <person name="Martin F."/>
            <person name="Nordberg H.P."/>
            <person name="Cantor M.N."/>
            <person name="Hua S.X."/>
        </authorList>
    </citation>
    <scope>NUCLEOTIDE SEQUENCE [LARGE SCALE GENOMIC DNA]</scope>
    <source>
        <strain evidence="2">h7</strain>
    </source>
</reference>
<dbReference type="HOGENOM" id="CLU_900349_0_0_1"/>
<keyword evidence="2" id="KW-1185">Reference proteome</keyword>
<reference evidence="2" key="2">
    <citation type="submission" date="2015-01" db="EMBL/GenBank/DDBJ databases">
        <title>Evolutionary Origins and Diversification of the Mycorrhizal Mutualists.</title>
        <authorList>
            <consortium name="DOE Joint Genome Institute"/>
            <consortium name="Mycorrhizal Genomics Consortium"/>
            <person name="Kohler A."/>
            <person name="Kuo A."/>
            <person name="Nagy L.G."/>
            <person name="Floudas D."/>
            <person name="Copeland A."/>
            <person name="Barry K.W."/>
            <person name="Cichocki N."/>
            <person name="Veneault-Fourrey C."/>
            <person name="LaButti K."/>
            <person name="Lindquist E.A."/>
            <person name="Lipzen A."/>
            <person name="Lundell T."/>
            <person name="Morin E."/>
            <person name="Murat C."/>
            <person name="Riley R."/>
            <person name="Ohm R."/>
            <person name="Sun H."/>
            <person name="Tunlid A."/>
            <person name="Henrissat B."/>
            <person name="Grigoriev I.V."/>
            <person name="Hibbett D.S."/>
            <person name="Martin F."/>
        </authorList>
    </citation>
    <scope>NUCLEOTIDE SEQUENCE [LARGE SCALE GENOMIC DNA]</scope>
    <source>
        <strain evidence="2">h7</strain>
    </source>
</reference>
<evidence type="ECO:0000313" key="1">
    <source>
        <dbReference type="EMBL" id="KIM46787.1"/>
    </source>
</evidence>
<proteinExistence type="predicted"/>
<dbReference type="Proteomes" id="UP000053424">
    <property type="component" value="Unassembled WGS sequence"/>
</dbReference>
<organism evidence="1 2">
    <name type="scientific">Hebeloma cylindrosporum</name>
    <dbReference type="NCBI Taxonomy" id="76867"/>
    <lineage>
        <taxon>Eukaryota</taxon>
        <taxon>Fungi</taxon>
        <taxon>Dikarya</taxon>
        <taxon>Basidiomycota</taxon>
        <taxon>Agaricomycotina</taxon>
        <taxon>Agaricomycetes</taxon>
        <taxon>Agaricomycetidae</taxon>
        <taxon>Agaricales</taxon>
        <taxon>Agaricineae</taxon>
        <taxon>Hymenogastraceae</taxon>
        <taxon>Hebeloma</taxon>
    </lineage>
</organism>
<dbReference type="AlphaFoldDB" id="A0A0C2Z0V2"/>
<dbReference type="EMBL" id="KN831770">
    <property type="protein sequence ID" value="KIM46787.1"/>
    <property type="molecule type" value="Genomic_DNA"/>
</dbReference>
<name>A0A0C2Z0V2_HEBCY</name>
<sequence length="309" mass="35451">MVRFDIKAISPIPTPANRLNWELLSIPSKDAFRVLFQSSHLHAISLSGFQDFPYNFLDGSHIKRLEIRNTHCTAPPAIVHPKAISTRTQLESIHTDQTICLSHLTSDGICITSNLKTLDICLDRGQILNEDTWRILHLTSRSLKRLRLEFKAQALVINRHLRFPDFIALEELTIHINQPEYFRRPSHSSCDRNIIELCVLLCDPSPRCPLNTVSISIALTETFPKHDFFDPDLTSDWVLLDTALSNANFLFLRKVSLRLTIFFFSYNSAFREREFTEQVKASLQRVFTSVSTSPSIKFVVEVNTVKRSL</sequence>
<evidence type="ECO:0000313" key="2">
    <source>
        <dbReference type="Proteomes" id="UP000053424"/>
    </source>
</evidence>
<evidence type="ECO:0008006" key="3">
    <source>
        <dbReference type="Google" id="ProtNLM"/>
    </source>
</evidence>